<dbReference type="EMBL" id="CAQN01001219">
    <property type="protein sequence ID" value="CCQ70495.1"/>
    <property type="molecule type" value="Genomic_DNA"/>
</dbReference>
<evidence type="ECO:0000313" key="4">
    <source>
        <dbReference type="Proteomes" id="UP000018130"/>
    </source>
</evidence>
<reference evidence="3 4" key="2">
    <citation type="submission" date="2013-09" db="EMBL/GenBank/DDBJ databases">
        <title>Whole genome comparison of six Crocosphaera watsonii strains with differing phenotypes.</title>
        <authorList>
            <person name="Bench S.R."/>
            <person name="Heller P."/>
            <person name="Frank I."/>
            <person name="Arciniega M."/>
            <person name="Shilova I.N."/>
            <person name="Zehr J.P."/>
        </authorList>
    </citation>
    <scope>NUCLEOTIDE SEQUENCE [LARGE SCALE GENOMIC DNA]</scope>
    <source>
        <strain evidence="3 4">WH 0402</strain>
    </source>
</reference>
<dbReference type="Gene3D" id="1.10.10.2910">
    <property type="match status" value="1"/>
</dbReference>
<evidence type="ECO:0000313" key="3">
    <source>
        <dbReference type="EMBL" id="CCQ70495.1"/>
    </source>
</evidence>
<dbReference type="Proteomes" id="UP000018130">
    <property type="component" value="Unassembled WGS sequence"/>
</dbReference>
<dbReference type="Pfam" id="PF08401">
    <property type="entry name" value="ArdcN"/>
    <property type="match status" value="1"/>
</dbReference>
<dbReference type="AlphaFoldDB" id="T2JZ12"/>
<feature type="domain" description="N-terminal" evidence="2">
    <location>
        <begin position="21"/>
        <end position="111"/>
    </location>
</feature>
<dbReference type="InterPro" id="IPR013610">
    <property type="entry name" value="ArdC_N"/>
</dbReference>
<reference evidence="3 4" key="1">
    <citation type="submission" date="2013-01" db="EMBL/GenBank/DDBJ databases">
        <authorList>
            <person name="Bench S."/>
        </authorList>
    </citation>
    <scope>NUCLEOTIDE SEQUENCE [LARGE SCALE GENOMIC DNA]</scope>
    <source>
        <strain evidence="3 4">WH 0402</strain>
    </source>
</reference>
<name>T2JZ12_CROWT</name>
<organism evidence="3 4">
    <name type="scientific">Crocosphaera watsonii WH 0402</name>
    <dbReference type="NCBI Taxonomy" id="1284629"/>
    <lineage>
        <taxon>Bacteria</taxon>
        <taxon>Bacillati</taxon>
        <taxon>Cyanobacteriota</taxon>
        <taxon>Cyanophyceae</taxon>
        <taxon>Oscillatoriophycideae</taxon>
        <taxon>Chroococcales</taxon>
        <taxon>Aphanothecaceae</taxon>
        <taxon>Crocosphaera</taxon>
    </lineage>
</organism>
<dbReference type="InterPro" id="IPR010359">
    <property type="entry name" value="IrrE_HExxH"/>
</dbReference>
<gene>
    <name evidence="3" type="ORF">CWATWH0402_4977</name>
</gene>
<accession>T2JZ12</accession>
<protein>
    <submittedName>
        <fullName evidence="3">Uncharacterized protein</fullName>
    </submittedName>
</protein>
<dbReference type="RefSeq" id="WP_048327476.1">
    <property type="nucleotide sequence ID" value="NZ_CAQN01001219.1"/>
</dbReference>
<sequence>MKTTKTALAFGQLEKGLTELLESGDWQKYLTVQSKFHNYSFNNVMLILSQFPEASRVAGYQRWLEERKTGKKDSKSIKILAPLKRKVEKENDKGELETKTGIFGFRTVSVFDISQTEGDDLPEIVSPLTGDDQGLINRLTAFSHQNNVPVFFKGLLGRANGCCRYDALSGHPIEIVVDPLLPKQHQAKTLAHEIGHSLLHSRTQYNDHIPRSQAELEAESIAFIVLHYFGIDSSDYSFPYVVGWQQGEDALENLRQSGMRIQKAANQVIEWVENHCPTLVAA</sequence>
<evidence type="ECO:0000259" key="1">
    <source>
        <dbReference type="Pfam" id="PF06114"/>
    </source>
</evidence>
<proteinExistence type="predicted"/>
<dbReference type="GO" id="GO:0003697">
    <property type="term" value="F:single-stranded DNA binding"/>
    <property type="evidence" value="ECO:0007669"/>
    <property type="project" value="InterPro"/>
</dbReference>
<evidence type="ECO:0000259" key="2">
    <source>
        <dbReference type="Pfam" id="PF08401"/>
    </source>
</evidence>
<dbReference type="Pfam" id="PF06114">
    <property type="entry name" value="Peptidase_M78"/>
    <property type="match status" value="1"/>
</dbReference>
<comment type="caution">
    <text evidence="3">The sequence shown here is derived from an EMBL/GenBank/DDBJ whole genome shotgun (WGS) entry which is preliminary data.</text>
</comment>
<feature type="domain" description="IrrE N-terminal-like" evidence="1">
    <location>
        <begin position="174"/>
        <end position="223"/>
    </location>
</feature>